<evidence type="ECO:0000313" key="2">
    <source>
        <dbReference type="Proteomes" id="UP001224838"/>
    </source>
</evidence>
<dbReference type="Pfam" id="PF21852">
    <property type="entry name" value="DUF6911"/>
    <property type="match status" value="1"/>
</dbReference>
<organism evidence="1 2">
    <name type="scientific">Pseudomonas beijingensis</name>
    <dbReference type="NCBI Taxonomy" id="2954101"/>
    <lineage>
        <taxon>Bacteria</taxon>
        <taxon>Pseudomonadati</taxon>
        <taxon>Pseudomonadota</taxon>
        <taxon>Gammaproteobacteria</taxon>
        <taxon>Pseudomonadales</taxon>
        <taxon>Pseudomonadaceae</taxon>
        <taxon>Pseudomonas</taxon>
    </lineage>
</organism>
<dbReference type="InterPro" id="IPR054205">
    <property type="entry name" value="DUF6911"/>
</dbReference>
<keyword evidence="2" id="KW-1185">Reference proteome</keyword>
<sequence>MKNYTLSWVVGVGDQAKGGNKKLPAWQDVEFHLDEIEKEGGSLTLNVVDGPDVGPQLLQVFSDNGRYVLSLGEDDGEDYIVRSYFNSGLKGSEYEILGNNWSGELVCLNFSVVKDAFEEFFLTGNVSRSLLS</sequence>
<accession>A0ABY9F8E6</accession>
<dbReference type="EMBL" id="CP117451">
    <property type="protein sequence ID" value="WLG99895.1"/>
    <property type="molecule type" value="Genomic_DNA"/>
</dbReference>
<name>A0ABY9F8E6_9PSED</name>
<dbReference type="RefSeq" id="WP_163006896.1">
    <property type="nucleotide sequence ID" value="NZ_CP117425.1"/>
</dbReference>
<proteinExistence type="predicted"/>
<evidence type="ECO:0000313" key="1">
    <source>
        <dbReference type="EMBL" id="WLG99895.1"/>
    </source>
</evidence>
<gene>
    <name evidence="1" type="ORF">PSH92_21390</name>
</gene>
<dbReference type="Proteomes" id="UP001224838">
    <property type="component" value="Chromosome"/>
</dbReference>
<protein>
    <submittedName>
        <fullName evidence="1">Uncharacterized protein</fullName>
    </submittedName>
</protein>
<reference evidence="1 2" key="1">
    <citation type="submission" date="2023-02" db="EMBL/GenBank/DDBJ databases">
        <title>Evolution of Hrp T3SS in non-pathogenic Pseudomonas fluorescens.</title>
        <authorList>
            <person name="Liao K."/>
            <person name="Wei H."/>
            <person name="Gu Y."/>
        </authorList>
    </citation>
    <scope>NUCLEOTIDE SEQUENCE [LARGE SCALE GENOMIC DNA]</scope>
    <source>
        <strain evidence="1 2">FP2034</strain>
    </source>
</reference>